<protein>
    <submittedName>
        <fullName evidence="1">Uncharacterized protein</fullName>
    </submittedName>
</protein>
<reference evidence="1 2" key="2">
    <citation type="journal article" date="2010" name="Nucleic Acids Res.">
        <title>BeetleBase in 2010: revisions to provide comprehensive genomic information for Tribolium castaneum.</title>
        <authorList>
            <person name="Kim H.S."/>
            <person name="Murphy T."/>
            <person name="Xia J."/>
            <person name="Caragea D."/>
            <person name="Park Y."/>
            <person name="Beeman R.W."/>
            <person name="Lorenzen M.D."/>
            <person name="Butcher S."/>
            <person name="Manak J.R."/>
            <person name="Brown S.J."/>
        </authorList>
    </citation>
    <scope>GENOME REANNOTATION</scope>
    <source>
        <strain evidence="1 2">Georgia GA2</strain>
    </source>
</reference>
<organism evidence="1 2">
    <name type="scientific">Tribolium castaneum</name>
    <name type="common">Red flour beetle</name>
    <dbReference type="NCBI Taxonomy" id="7070"/>
    <lineage>
        <taxon>Eukaryota</taxon>
        <taxon>Metazoa</taxon>
        <taxon>Ecdysozoa</taxon>
        <taxon>Arthropoda</taxon>
        <taxon>Hexapoda</taxon>
        <taxon>Insecta</taxon>
        <taxon>Pterygota</taxon>
        <taxon>Neoptera</taxon>
        <taxon>Endopterygota</taxon>
        <taxon>Coleoptera</taxon>
        <taxon>Polyphaga</taxon>
        <taxon>Cucujiformia</taxon>
        <taxon>Tenebrionidae</taxon>
        <taxon>Tenebrionidae incertae sedis</taxon>
        <taxon>Tribolium</taxon>
    </lineage>
</organism>
<keyword evidence="2" id="KW-1185">Reference proteome</keyword>
<dbReference type="AlphaFoldDB" id="D6WXE0"/>
<dbReference type="Proteomes" id="UP000007266">
    <property type="component" value="Linkage group 8"/>
</dbReference>
<proteinExistence type="predicted"/>
<evidence type="ECO:0000313" key="1">
    <source>
        <dbReference type="EMBL" id="EFA08828.1"/>
    </source>
</evidence>
<dbReference type="HOGENOM" id="CLU_2295226_0_0_1"/>
<reference evidence="1 2" key="1">
    <citation type="journal article" date="2008" name="Nature">
        <title>The genome of the model beetle and pest Tribolium castaneum.</title>
        <authorList>
            <consortium name="Tribolium Genome Sequencing Consortium"/>
            <person name="Richards S."/>
            <person name="Gibbs R.A."/>
            <person name="Weinstock G.M."/>
            <person name="Brown S.J."/>
            <person name="Denell R."/>
            <person name="Beeman R.W."/>
            <person name="Gibbs R."/>
            <person name="Beeman R.W."/>
            <person name="Brown S.J."/>
            <person name="Bucher G."/>
            <person name="Friedrich M."/>
            <person name="Grimmelikhuijzen C.J."/>
            <person name="Klingler M."/>
            <person name="Lorenzen M."/>
            <person name="Richards S."/>
            <person name="Roth S."/>
            <person name="Schroder R."/>
            <person name="Tautz D."/>
            <person name="Zdobnov E.M."/>
            <person name="Muzny D."/>
            <person name="Gibbs R.A."/>
            <person name="Weinstock G.M."/>
            <person name="Attaway T."/>
            <person name="Bell S."/>
            <person name="Buhay C.J."/>
            <person name="Chandrabose M.N."/>
            <person name="Chavez D."/>
            <person name="Clerk-Blankenburg K.P."/>
            <person name="Cree A."/>
            <person name="Dao M."/>
            <person name="Davis C."/>
            <person name="Chacko J."/>
            <person name="Dinh H."/>
            <person name="Dugan-Rocha S."/>
            <person name="Fowler G."/>
            <person name="Garner T.T."/>
            <person name="Garnes J."/>
            <person name="Gnirke A."/>
            <person name="Hawes A."/>
            <person name="Hernandez J."/>
            <person name="Hines S."/>
            <person name="Holder M."/>
            <person name="Hume J."/>
            <person name="Jhangiani S.N."/>
            <person name="Joshi V."/>
            <person name="Khan Z.M."/>
            <person name="Jackson L."/>
            <person name="Kovar C."/>
            <person name="Kowis A."/>
            <person name="Lee S."/>
            <person name="Lewis L.R."/>
            <person name="Margolis J."/>
            <person name="Morgan M."/>
            <person name="Nazareth L.V."/>
            <person name="Nguyen N."/>
            <person name="Okwuonu G."/>
            <person name="Parker D."/>
            <person name="Richards S."/>
            <person name="Ruiz S.J."/>
            <person name="Santibanez J."/>
            <person name="Savard J."/>
            <person name="Scherer S.E."/>
            <person name="Schneider B."/>
            <person name="Sodergren E."/>
            <person name="Tautz D."/>
            <person name="Vattahil S."/>
            <person name="Villasana D."/>
            <person name="White C.S."/>
            <person name="Wright R."/>
            <person name="Park Y."/>
            <person name="Beeman R.W."/>
            <person name="Lord J."/>
            <person name="Oppert B."/>
            <person name="Lorenzen M."/>
            <person name="Brown S."/>
            <person name="Wang L."/>
            <person name="Savard J."/>
            <person name="Tautz D."/>
            <person name="Richards S."/>
            <person name="Weinstock G."/>
            <person name="Gibbs R.A."/>
            <person name="Liu Y."/>
            <person name="Worley K."/>
            <person name="Weinstock G."/>
            <person name="Elsik C.G."/>
            <person name="Reese J.T."/>
            <person name="Elhaik E."/>
            <person name="Landan G."/>
            <person name="Graur D."/>
            <person name="Arensburger P."/>
            <person name="Atkinson P."/>
            <person name="Beeman R.W."/>
            <person name="Beidler J."/>
            <person name="Brown S.J."/>
            <person name="Demuth J.P."/>
            <person name="Drury D.W."/>
            <person name="Du Y.Z."/>
            <person name="Fujiwara H."/>
            <person name="Lorenzen M."/>
            <person name="Maselli V."/>
            <person name="Osanai M."/>
            <person name="Park Y."/>
            <person name="Robertson H.M."/>
            <person name="Tu Z."/>
            <person name="Wang J.J."/>
            <person name="Wang S."/>
            <person name="Richards S."/>
            <person name="Song H."/>
            <person name="Zhang L."/>
            <person name="Sodergren E."/>
            <person name="Werner D."/>
            <person name="Stanke M."/>
            <person name="Morgenstern B."/>
            <person name="Solovyev V."/>
            <person name="Kosarev P."/>
            <person name="Brown G."/>
            <person name="Chen H.C."/>
            <person name="Ermolaeva O."/>
            <person name="Hlavina W."/>
            <person name="Kapustin Y."/>
            <person name="Kiryutin B."/>
            <person name="Kitts P."/>
            <person name="Maglott D."/>
            <person name="Pruitt K."/>
            <person name="Sapojnikov V."/>
            <person name="Souvorov A."/>
            <person name="Mackey A.J."/>
            <person name="Waterhouse R.M."/>
            <person name="Wyder S."/>
            <person name="Zdobnov E.M."/>
            <person name="Zdobnov E.M."/>
            <person name="Wyder S."/>
            <person name="Kriventseva E.V."/>
            <person name="Kadowaki T."/>
            <person name="Bork P."/>
            <person name="Aranda M."/>
            <person name="Bao R."/>
            <person name="Beermann A."/>
            <person name="Berns N."/>
            <person name="Bolognesi R."/>
            <person name="Bonneton F."/>
            <person name="Bopp D."/>
            <person name="Brown S.J."/>
            <person name="Bucher G."/>
            <person name="Butts T."/>
            <person name="Chaumot A."/>
            <person name="Denell R.E."/>
            <person name="Ferrier D.E."/>
            <person name="Friedrich M."/>
            <person name="Gordon C.M."/>
            <person name="Jindra M."/>
            <person name="Klingler M."/>
            <person name="Lan Q."/>
            <person name="Lattorff H.M."/>
            <person name="Laudet V."/>
            <person name="von Levetsow C."/>
            <person name="Liu Z."/>
            <person name="Lutz R."/>
            <person name="Lynch J.A."/>
            <person name="da Fonseca R.N."/>
            <person name="Posnien N."/>
            <person name="Reuter R."/>
            <person name="Roth S."/>
            <person name="Savard J."/>
            <person name="Schinko J.B."/>
            <person name="Schmitt C."/>
            <person name="Schoppmeier M."/>
            <person name="Schroder R."/>
            <person name="Shippy T.D."/>
            <person name="Simonnet F."/>
            <person name="Marques-Souza H."/>
            <person name="Tautz D."/>
            <person name="Tomoyasu Y."/>
            <person name="Trauner J."/>
            <person name="Van der Zee M."/>
            <person name="Vervoort M."/>
            <person name="Wittkopp N."/>
            <person name="Wimmer E.A."/>
            <person name="Yang X."/>
            <person name="Jones A.K."/>
            <person name="Sattelle D.B."/>
            <person name="Ebert P.R."/>
            <person name="Nelson D."/>
            <person name="Scott J.G."/>
            <person name="Beeman R.W."/>
            <person name="Muthukrishnan S."/>
            <person name="Kramer K.J."/>
            <person name="Arakane Y."/>
            <person name="Beeman R.W."/>
            <person name="Zhu Q."/>
            <person name="Hogenkamp D."/>
            <person name="Dixit R."/>
            <person name="Oppert B."/>
            <person name="Jiang H."/>
            <person name="Zou Z."/>
            <person name="Marshall J."/>
            <person name="Elpidina E."/>
            <person name="Vinokurov K."/>
            <person name="Oppert C."/>
            <person name="Zou Z."/>
            <person name="Evans J."/>
            <person name="Lu Z."/>
            <person name="Zhao P."/>
            <person name="Sumathipala N."/>
            <person name="Altincicek B."/>
            <person name="Vilcinskas A."/>
            <person name="Williams M."/>
            <person name="Hultmark D."/>
            <person name="Hetru C."/>
            <person name="Jiang H."/>
            <person name="Grimmelikhuijzen C.J."/>
            <person name="Hauser F."/>
            <person name="Cazzamali G."/>
            <person name="Williamson M."/>
            <person name="Park Y."/>
            <person name="Li B."/>
            <person name="Tanaka Y."/>
            <person name="Predel R."/>
            <person name="Neupert S."/>
            <person name="Schachtner J."/>
            <person name="Verleyen P."/>
            <person name="Raible F."/>
            <person name="Bork P."/>
            <person name="Friedrich M."/>
            <person name="Walden K.K."/>
            <person name="Robertson H.M."/>
            <person name="Angeli S."/>
            <person name="Foret S."/>
            <person name="Bucher G."/>
            <person name="Schuetz S."/>
            <person name="Maleszka R."/>
            <person name="Wimmer E.A."/>
            <person name="Beeman R.W."/>
            <person name="Lorenzen M."/>
            <person name="Tomoyasu Y."/>
            <person name="Miller S.C."/>
            <person name="Grossmann D."/>
            <person name="Bucher G."/>
        </authorList>
    </citation>
    <scope>NUCLEOTIDE SEQUENCE [LARGE SCALE GENOMIC DNA]</scope>
    <source>
        <strain evidence="1 2">Georgia GA2</strain>
    </source>
</reference>
<evidence type="ECO:0000313" key="2">
    <source>
        <dbReference type="Proteomes" id="UP000007266"/>
    </source>
</evidence>
<gene>
    <name evidence="1" type="primary">GLEAN_06525</name>
    <name evidence="1" type="ORF">TcasGA2_TC006525</name>
</gene>
<sequence length="101" mass="11879">MLDVATRPLANRAQVLEFLGRVLSWRRLQQPIKTLLRDKRPHLIGEHRHCELARQERVQHFADDLPVGATRNVRLETDVRKLRLGRDMDRHITALGKLFQN</sequence>
<accession>D6WXE0</accession>
<name>D6WXE0_TRICA</name>
<dbReference type="InParanoid" id="D6WXE0"/>
<dbReference type="EMBL" id="KQ971361">
    <property type="protein sequence ID" value="EFA08828.1"/>
    <property type="molecule type" value="Genomic_DNA"/>
</dbReference>